<dbReference type="RefSeq" id="XP_007775277.1">
    <property type="nucleotide sequence ID" value="XM_007777087.1"/>
</dbReference>
<feature type="region of interest" description="Disordered" evidence="2">
    <location>
        <begin position="43"/>
        <end position="84"/>
    </location>
</feature>
<reference evidence="4" key="1">
    <citation type="journal article" date="2012" name="Science">
        <title>The Paleozoic origin of enzymatic lignin decomposition reconstructed from 31 fungal genomes.</title>
        <authorList>
            <person name="Floudas D."/>
            <person name="Binder M."/>
            <person name="Riley R."/>
            <person name="Barry K."/>
            <person name="Blanchette R.A."/>
            <person name="Henrissat B."/>
            <person name="Martinez A.T."/>
            <person name="Otillar R."/>
            <person name="Spatafora J.W."/>
            <person name="Yadav J.S."/>
            <person name="Aerts A."/>
            <person name="Benoit I."/>
            <person name="Boyd A."/>
            <person name="Carlson A."/>
            <person name="Copeland A."/>
            <person name="Coutinho P.M."/>
            <person name="de Vries R.P."/>
            <person name="Ferreira P."/>
            <person name="Findley K."/>
            <person name="Foster B."/>
            <person name="Gaskell J."/>
            <person name="Glotzer D."/>
            <person name="Gorecki P."/>
            <person name="Heitman J."/>
            <person name="Hesse C."/>
            <person name="Hori C."/>
            <person name="Igarashi K."/>
            <person name="Jurgens J.A."/>
            <person name="Kallen N."/>
            <person name="Kersten P."/>
            <person name="Kohler A."/>
            <person name="Kuees U."/>
            <person name="Kumar T.K.A."/>
            <person name="Kuo A."/>
            <person name="LaButti K."/>
            <person name="Larrondo L.F."/>
            <person name="Lindquist E."/>
            <person name="Ling A."/>
            <person name="Lombard V."/>
            <person name="Lucas S."/>
            <person name="Lundell T."/>
            <person name="Martin R."/>
            <person name="McLaughlin D.J."/>
            <person name="Morgenstern I."/>
            <person name="Morin E."/>
            <person name="Murat C."/>
            <person name="Nagy L.G."/>
            <person name="Nolan M."/>
            <person name="Ohm R.A."/>
            <person name="Patyshakuliyeva A."/>
            <person name="Rokas A."/>
            <person name="Ruiz-Duenas F.J."/>
            <person name="Sabat G."/>
            <person name="Salamov A."/>
            <person name="Samejima M."/>
            <person name="Schmutz J."/>
            <person name="Slot J.C."/>
            <person name="St John F."/>
            <person name="Stenlid J."/>
            <person name="Sun H."/>
            <person name="Sun S."/>
            <person name="Syed K."/>
            <person name="Tsang A."/>
            <person name="Wiebenga A."/>
            <person name="Young D."/>
            <person name="Pisabarro A."/>
            <person name="Eastwood D.C."/>
            <person name="Martin F."/>
            <person name="Cullen D."/>
            <person name="Grigoriev I.V."/>
            <person name="Hibbett D.S."/>
        </authorList>
    </citation>
    <scope>NUCLEOTIDE SEQUENCE [LARGE SCALE GENOMIC DNA]</scope>
    <source>
        <strain evidence="4">RWD-64-598 SS2</strain>
    </source>
</reference>
<dbReference type="PANTHER" id="PTHR33096:SF1">
    <property type="entry name" value="CXC1-LIKE CYSTEINE CLUSTER ASSOCIATED WITH KDZ TRANSPOSASES DOMAIN-CONTAINING PROTEIN"/>
    <property type="match status" value="1"/>
</dbReference>
<evidence type="ECO:0000256" key="2">
    <source>
        <dbReference type="SAM" id="MobiDB-lite"/>
    </source>
</evidence>
<feature type="region of interest" description="Disordered" evidence="2">
    <location>
        <begin position="1"/>
        <end position="21"/>
    </location>
</feature>
<feature type="region of interest" description="Disordered" evidence="2">
    <location>
        <begin position="799"/>
        <end position="824"/>
    </location>
</feature>
<protein>
    <recommendedName>
        <fullName evidence="5">CxC1-like cysteine cluster associated with KDZ transposases domain-containing protein</fullName>
    </recommendedName>
</protein>
<proteinExistence type="predicted"/>
<dbReference type="PANTHER" id="PTHR33096">
    <property type="entry name" value="CXC2 DOMAIN-CONTAINING PROTEIN"/>
    <property type="match status" value="1"/>
</dbReference>
<dbReference type="OrthoDB" id="2689725at2759"/>
<sequence>MNTEPPGPKDHRTWTHRTQHKQANWEVLLPSLVAAYIKWKHPESTQAAPPESVPSTSRESTPTPSLESAPATPPSDAASAPDTPVLDLPQRCDFDISVVDIYTLSSIAHVPRLGTERTAEALVSAGYLGATPEKPTIAFSLPTLELFRRLRLRKPSFSVEAFAKVICDFYQWPYHRAYRIALSEAFDMYLSIVRTVDLRVADALGRGDPVWRAKNCCPVCSYELEDEPDLRYRRMLVFDGNNSLSRMAPVGSRSVADQCIYHSSYFLEPEYVDRFANIAGSSPPTSDSLTADNDTAVISACTDSWKAAAADAKKKSWGIFEETGIFSCACRHGFMLYIADMVRSGELFKYPLAIVNKSLEDFGDRILIAYDIGCKLAITIASSSDLGPRFASSGSRIGSNQVSITTRHASAYKRRQAIEMYFVQWDEDRYLVIADGLLRHYKQALKILTDESPALDHTKRALNVTDADLTNWRTEQSTFLATSGQESTWDVHAVAYVEMLQELWEVQANAARAHATLVNSVPTNYHFVAQPLVTSAKAYGAETSRTGRQESAHRQARAKVVTLENDVLALETKMGIYHRWTPIDQNYVATAKYINERKYHRALDNLQRLVVLRLLELHKLNVGRSGYKLRTYIAKSLQNRCKAIQNALKMFNQAAVELGKPTLEWSRVSKYTFLEEFTLLRETGNDIRQKRWVEPAIREVMKLVQKVDRAKEEIQRCNVEIRRLHTSVMDEDSLFSRILSELRRAEAPIVGPVAEYCTRRRRANAQVLRRLRDIYELPGFSGTPEPGTRKGCVQSVRDATAGSTADGVRPHLYDDDDDDHDDGGDEMVEQIDGVVDFLTNLSVDTR</sequence>
<evidence type="ECO:0000313" key="4">
    <source>
        <dbReference type="Proteomes" id="UP000053558"/>
    </source>
</evidence>
<feature type="compositionally biased region" description="Acidic residues" evidence="2">
    <location>
        <begin position="814"/>
        <end position="824"/>
    </location>
</feature>
<dbReference type="eggNOG" id="ENOG502SKEZ">
    <property type="taxonomic scope" value="Eukaryota"/>
</dbReference>
<dbReference type="EMBL" id="JH711591">
    <property type="protein sequence ID" value="EIW74685.1"/>
    <property type="molecule type" value="Genomic_DNA"/>
</dbReference>
<evidence type="ECO:0008006" key="5">
    <source>
        <dbReference type="Google" id="ProtNLM"/>
    </source>
</evidence>
<dbReference type="InterPro" id="IPR040521">
    <property type="entry name" value="KDZ"/>
</dbReference>
<keyword evidence="1" id="KW-0175">Coiled coil</keyword>
<organism evidence="3 4">
    <name type="scientific">Coniophora puteana (strain RWD-64-598)</name>
    <name type="common">Brown rot fungus</name>
    <dbReference type="NCBI Taxonomy" id="741705"/>
    <lineage>
        <taxon>Eukaryota</taxon>
        <taxon>Fungi</taxon>
        <taxon>Dikarya</taxon>
        <taxon>Basidiomycota</taxon>
        <taxon>Agaricomycotina</taxon>
        <taxon>Agaricomycetes</taxon>
        <taxon>Agaricomycetidae</taxon>
        <taxon>Boletales</taxon>
        <taxon>Coniophorineae</taxon>
        <taxon>Coniophoraceae</taxon>
        <taxon>Coniophora</taxon>
    </lineage>
</organism>
<accession>R7SFQ7</accession>
<evidence type="ECO:0000313" key="3">
    <source>
        <dbReference type="EMBL" id="EIW74685.1"/>
    </source>
</evidence>
<dbReference type="Pfam" id="PF18758">
    <property type="entry name" value="KDZ"/>
    <property type="match status" value="1"/>
</dbReference>
<feature type="coiled-coil region" evidence="1">
    <location>
        <begin position="700"/>
        <end position="727"/>
    </location>
</feature>
<gene>
    <name evidence="3" type="ORF">CONPUDRAFT_159976</name>
</gene>
<dbReference type="OMA" id="ACRHGFM"/>
<name>R7SFQ7_CONPW</name>
<dbReference type="AlphaFoldDB" id="R7SFQ7"/>
<dbReference type="KEGG" id="cput:CONPUDRAFT_159976"/>
<dbReference type="GeneID" id="19204215"/>
<keyword evidence="4" id="KW-1185">Reference proteome</keyword>
<dbReference type="Proteomes" id="UP000053558">
    <property type="component" value="Unassembled WGS sequence"/>
</dbReference>
<evidence type="ECO:0000256" key="1">
    <source>
        <dbReference type="SAM" id="Coils"/>
    </source>
</evidence>
<feature type="compositionally biased region" description="Low complexity" evidence="2">
    <location>
        <begin position="49"/>
        <end position="84"/>
    </location>
</feature>